<accession>A0A0E0A7N7</accession>
<dbReference type="HOGENOM" id="CLU_459591_0_0_1"/>
<name>A0A0E0A7N7_9ORYZ</name>
<evidence type="ECO:0000313" key="3">
    <source>
        <dbReference type="Proteomes" id="UP000026961"/>
    </source>
</evidence>
<dbReference type="PANTHER" id="PTHR32133">
    <property type="entry name" value="OS07G0120400 PROTEIN"/>
    <property type="match status" value="1"/>
</dbReference>
<dbReference type="InterPro" id="IPR001810">
    <property type="entry name" value="F-box_dom"/>
</dbReference>
<dbReference type="SMART" id="SM00256">
    <property type="entry name" value="FBOX"/>
    <property type="match status" value="1"/>
</dbReference>
<dbReference type="Gramene" id="OGLUM06G10280.1">
    <property type="protein sequence ID" value="OGLUM06G10280.1"/>
    <property type="gene ID" value="OGLUM06G10280"/>
</dbReference>
<dbReference type="EnsemblPlants" id="OGLUM06G10280.1">
    <property type="protein sequence ID" value="OGLUM06G10280.1"/>
    <property type="gene ID" value="OGLUM06G10280"/>
</dbReference>
<dbReference type="Gene3D" id="1.20.1280.50">
    <property type="match status" value="1"/>
</dbReference>
<proteinExistence type="predicted"/>
<dbReference type="AlphaFoldDB" id="A0A0E0A7N7"/>
<protein>
    <recommendedName>
        <fullName evidence="1">F-box domain-containing protein</fullName>
    </recommendedName>
</protein>
<dbReference type="eggNOG" id="ENOG502SKDB">
    <property type="taxonomic scope" value="Eukaryota"/>
</dbReference>
<organism evidence="2">
    <name type="scientific">Oryza glumipatula</name>
    <dbReference type="NCBI Taxonomy" id="40148"/>
    <lineage>
        <taxon>Eukaryota</taxon>
        <taxon>Viridiplantae</taxon>
        <taxon>Streptophyta</taxon>
        <taxon>Embryophyta</taxon>
        <taxon>Tracheophyta</taxon>
        <taxon>Spermatophyta</taxon>
        <taxon>Magnoliopsida</taxon>
        <taxon>Liliopsida</taxon>
        <taxon>Poales</taxon>
        <taxon>Poaceae</taxon>
        <taxon>BOP clade</taxon>
        <taxon>Oryzoideae</taxon>
        <taxon>Oryzeae</taxon>
        <taxon>Oryzinae</taxon>
        <taxon>Oryza</taxon>
    </lineage>
</organism>
<reference evidence="2" key="2">
    <citation type="submission" date="2018-05" db="EMBL/GenBank/DDBJ databases">
        <title>OgluRS3 (Oryza glumaepatula Reference Sequence Version 3).</title>
        <authorList>
            <person name="Zhang J."/>
            <person name="Kudrna D."/>
            <person name="Lee S."/>
            <person name="Talag J."/>
            <person name="Welchert J."/>
            <person name="Wing R.A."/>
        </authorList>
    </citation>
    <scope>NUCLEOTIDE SEQUENCE [LARGE SCALE GENOMIC DNA]</scope>
</reference>
<dbReference type="Pfam" id="PF00646">
    <property type="entry name" value="F-box"/>
    <property type="match status" value="1"/>
</dbReference>
<reference evidence="2" key="1">
    <citation type="submission" date="2015-04" db="UniProtKB">
        <authorList>
            <consortium name="EnsemblPlants"/>
        </authorList>
    </citation>
    <scope>IDENTIFICATION</scope>
</reference>
<evidence type="ECO:0000259" key="1">
    <source>
        <dbReference type="PROSITE" id="PS50181"/>
    </source>
</evidence>
<sequence length="594" mass="65119">MATMTLSVIPSPPLPEDVHGALLMTAEGGGLGFAAVLERSNLHLWSKPMDEWEHLQDVRDLKTLLPRGSISMMNNLLIGFADGGVRVVVVRTYHGPYVVELGSTEPARVVSRRIGINVVFPYTSFCTPGTSSAFFLFSDIVLCICGVATIASIGCKSSLYLWSYAHYFSARRRRRNSSRPLTIVAAPALTSRGEGVLPLIVVVSRPTAAAPVIVPPHHYGEAKRERRAEAIRIGKRRAQPERRGNSLTDLNDDLLSEIFFRIPPGDPAALVRLSVVCKSWRRLITDRDFLRGYRAFHRAPPILGFFCDEVGLTTFVPTTAFRPIIPSANWLLCDSRHGRALFDAFGSPMRLLVSDPMTGAERLLDAPERWRNIDWTLRYPWTNIQWSAAVLCAVDGCDHLDCHGGGSFRVALVGTDAAGTTHAALYTSQTAAWSGPASIDHHPDSRVQARSPGVLVGNALYFLCDNNTSIVEFDMATMTLSVIPSPPLPEDVHGALLMTAEGGGLGFAAVLERSNLHLWSKPMDEREHLQDVRDLKTLLPWGSISMMNNLLIGFADGGVRVVVVRTYHGPYVVELGSTEPARVVSRRIGIKVSD</sequence>
<feature type="domain" description="F-box" evidence="1">
    <location>
        <begin position="244"/>
        <end position="293"/>
    </location>
</feature>
<dbReference type="InterPro" id="IPR036047">
    <property type="entry name" value="F-box-like_dom_sf"/>
</dbReference>
<evidence type="ECO:0000313" key="2">
    <source>
        <dbReference type="EnsemblPlants" id="OGLUM06G10280.1"/>
    </source>
</evidence>
<dbReference type="Proteomes" id="UP000026961">
    <property type="component" value="Chromosome 6"/>
</dbReference>
<dbReference type="PANTHER" id="PTHR32133:SF366">
    <property type="entry name" value="OS07G0122900 PROTEIN"/>
    <property type="match status" value="1"/>
</dbReference>
<dbReference type="PROSITE" id="PS50181">
    <property type="entry name" value="FBOX"/>
    <property type="match status" value="1"/>
</dbReference>
<keyword evidence="3" id="KW-1185">Reference proteome</keyword>
<dbReference type="SUPFAM" id="SSF81383">
    <property type="entry name" value="F-box domain"/>
    <property type="match status" value="1"/>
</dbReference>